<keyword evidence="2" id="KW-0812">Transmembrane</keyword>
<dbReference type="Pfam" id="PF12400">
    <property type="entry name" value="STIMATE"/>
    <property type="match status" value="1"/>
</dbReference>
<feature type="compositionally biased region" description="Low complexity" evidence="1">
    <location>
        <begin position="396"/>
        <end position="414"/>
    </location>
</feature>
<feature type="region of interest" description="Disordered" evidence="1">
    <location>
        <begin position="15"/>
        <end position="36"/>
    </location>
</feature>
<gene>
    <name evidence="3" type="ORF">OC842_005972</name>
</gene>
<feature type="region of interest" description="Disordered" evidence="1">
    <location>
        <begin position="360"/>
        <end position="426"/>
    </location>
</feature>
<evidence type="ECO:0000313" key="3">
    <source>
        <dbReference type="EMBL" id="KAK0523991.1"/>
    </source>
</evidence>
<feature type="compositionally biased region" description="Pro residues" evidence="1">
    <location>
        <begin position="18"/>
        <end position="31"/>
    </location>
</feature>
<dbReference type="InterPro" id="IPR022127">
    <property type="entry name" value="STIMATE/YPL162C"/>
</dbReference>
<comment type="caution">
    <text evidence="3">The sequence shown here is derived from an EMBL/GenBank/DDBJ whole genome shotgun (WGS) entry which is preliminary data.</text>
</comment>
<name>A0AAN6G6S1_9BASI</name>
<feature type="region of interest" description="Disordered" evidence="1">
    <location>
        <begin position="270"/>
        <end position="309"/>
    </location>
</feature>
<evidence type="ECO:0000313" key="4">
    <source>
        <dbReference type="Proteomes" id="UP001176521"/>
    </source>
</evidence>
<feature type="transmembrane region" description="Helical" evidence="2">
    <location>
        <begin position="182"/>
        <end position="203"/>
    </location>
</feature>
<proteinExistence type="predicted"/>
<evidence type="ECO:0000256" key="2">
    <source>
        <dbReference type="SAM" id="Phobius"/>
    </source>
</evidence>
<evidence type="ECO:0008006" key="5">
    <source>
        <dbReference type="Google" id="ProtNLM"/>
    </source>
</evidence>
<keyword evidence="4" id="KW-1185">Reference proteome</keyword>
<feature type="transmembrane region" description="Helical" evidence="2">
    <location>
        <begin position="118"/>
        <end position="139"/>
    </location>
</feature>
<dbReference type="GO" id="GO:0016020">
    <property type="term" value="C:membrane"/>
    <property type="evidence" value="ECO:0007669"/>
    <property type="project" value="TreeGrafter"/>
</dbReference>
<dbReference type="PANTHER" id="PTHR31735">
    <property type="entry name" value="VACUOLAR MEMBRANE PROTEIN YPL162C"/>
    <property type="match status" value="1"/>
</dbReference>
<protein>
    <recommendedName>
        <fullName evidence="5">Vacuolar membrane protein</fullName>
    </recommendedName>
</protein>
<feature type="transmembrane region" description="Helical" evidence="2">
    <location>
        <begin position="48"/>
        <end position="70"/>
    </location>
</feature>
<accession>A0AAN6G6S1</accession>
<organism evidence="3 4">
    <name type="scientific">Tilletia horrida</name>
    <dbReference type="NCBI Taxonomy" id="155126"/>
    <lineage>
        <taxon>Eukaryota</taxon>
        <taxon>Fungi</taxon>
        <taxon>Dikarya</taxon>
        <taxon>Basidiomycota</taxon>
        <taxon>Ustilaginomycotina</taxon>
        <taxon>Exobasidiomycetes</taxon>
        <taxon>Tilletiales</taxon>
        <taxon>Tilletiaceae</taxon>
        <taxon>Tilletia</taxon>
    </lineage>
</organism>
<feature type="transmembrane region" description="Helical" evidence="2">
    <location>
        <begin position="223"/>
        <end position="244"/>
    </location>
</feature>
<evidence type="ECO:0000256" key="1">
    <source>
        <dbReference type="SAM" id="MobiDB-lite"/>
    </source>
</evidence>
<reference evidence="3" key="1">
    <citation type="journal article" date="2023" name="PhytoFront">
        <title>Draft Genome Resources of Seven Strains of Tilletia horrida, Causal Agent of Kernel Smut of Rice.</title>
        <authorList>
            <person name="Khanal S."/>
            <person name="Antony Babu S."/>
            <person name="Zhou X.G."/>
        </authorList>
    </citation>
    <scope>NUCLEOTIDE SEQUENCE</scope>
    <source>
        <strain evidence="3">TX3</strain>
    </source>
</reference>
<keyword evidence="2" id="KW-0472">Membrane</keyword>
<dbReference type="PANTHER" id="PTHR31735:SF1">
    <property type="entry name" value="VACUOLAR MEMBRANE PROTEIN YPL162C"/>
    <property type="match status" value="1"/>
</dbReference>
<sequence length="426" mass="45523">MPFTTSASALLSAAPTLAPTPTPTPSPPPASLLPGGGPPIDENNCKLLGPFALFVQALMGVLVIGSLVLKRQRERPKRPWKIWSLDISKQALGQLFVHTLNIILSDAVAAHGKNNPCSLYFLNIAIDTTLGVFIIYITLRITTHILTSILGWHGFVSGQYGNVPTPDGGSGKPKMSYWGKQLVLYLFAILVMKLFVTAIMWMFPFLFAFGRWLLGLFGGHRNAQVLFVMALFPLAMNVIQFWLIDSLLRHNPTTSVYAKLNTSGLVEDEFGSSGDSDSGHNQWRSGTRRSYEEEEGGVGKASGSGASSSRKRAAASISVAGAGLSSPTASHTGDSAGLDHYRAAEGSHFQSRANLMDHADDADTSMSRGNSSSGTGGRRLARHTTLHMDDSEQRPASTVGSPASGSASGSLNGGSRRHSRENSGRR</sequence>
<dbReference type="EMBL" id="JAPDMQ010000476">
    <property type="protein sequence ID" value="KAK0523991.1"/>
    <property type="molecule type" value="Genomic_DNA"/>
</dbReference>
<dbReference type="AlphaFoldDB" id="A0AAN6G6S1"/>
<keyword evidence="2" id="KW-1133">Transmembrane helix</keyword>
<dbReference type="Proteomes" id="UP001176521">
    <property type="component" value="Unassembled WGS sequence"/>
</dbReference>